<feature type="domain" description="Enolase C-terminal TIM barrel" evidence="9">
    <location>
        <begin position="1"/>
        <end position="127"/>
    </location>
</feature>
<dbReference type="Proteomes" id="UP000016923">
    <property type="component" value="Unassembled WGS sequence"/>
</dbReference>
<dbReference type="Gene3D" id="3.20.20.120">
    <property type="entry name" value="Enolase-like C-terminal domain"/>
    <property type="match status" value="1"/>
</dbReference>
<comment type="pathway">
    <text evidence="1">Carbohydrate degradation; glycolysis; pyruvate from D-glyceraldehyde 3-phosphate: step 4/5.</text>
</comment>
<feature type="region of interest" description="Disordered" evidence="7">
    <location>
        <begin position="176"/>
        <end position="199"/>
    </location>
</feature>
<dbReference type="InterPro" id="IPR020810">
    <property type="entry name" value="Enolase_C"/>
</dbReference>
<dbReference type="EC" id="4.2.1.11" evidence="3"/>
<evidence type="ECO:0000256" key="2">
    <source>
        <dbReference type="ARBA" id="ARBA00009604"/>
    </source>
</evidence>
<dbReference type="GO" id="GO:0000287">
    <property type="term" value="F:magnesium ion binding"/>
    <property type="evidence" value="ECO:0007669"/>
    <property type="project" value="InterPro"/>
</dbReference>
<feature type="transmembrane region" description="Helical" evidence="8">
    <location>
        <begin position="232"/>
        <end position="260"/>
    </location>
</feature>
<keyword evidence="11" id="KW-1185">Reference proteome</keyword>
<sequence>MLAPTDTETFEDSMHFGVETYHNVKNAVTKWYGAPATGLGGRGGFVLRITTVDQAFDLLTSVFDQSGRTGRTNLPHHILIVLLEDPFAEDHWANWTVFIDATAVLRNAPELNGYKGDRSEIGYPRPVDFMKLKLLISHHSLLTAHHSQLTTMLPRNTLLVVVAGLVPAVLASSAPLSSAPTSLAPATPTNGTTSEPPGIVITGGTTRTVYGTNPTPTPTVTGSGTASPTASAVIGAAAGVALGGASGLLGAAAALGAGIAML</sequence>
<dbReference type="InterPro" id="IPR000941">
    <property type="entry name" value="Enolase"/>
</dbReference>
<keyword evidence="8" id="KW-0472">Membrane</keyword>
<protein>
    <recommendedName>
        <fullName evidence="3">phosphopyruvate hydratase</fullName>
        <ecNumber evidence="3">4.2.1.11</ecNumber>
    </recommendedName>
    <alternativeName>
        <fullName evidence="6">2-phospho-D-glycerate hydro-lyase</fullName>
    </alternativeName>
</protein>
<keyword evidence="5" id="KW-0456">Lyase</keyword>
<feature type="transmembrane region" description="Helical" evidence="8">
    <location>
        <begin position="157"/>
        <end position="176"/>
    </location>
</feature>
<reference evidence="10 11" key="1">
    <citation type="journal article" date="2013" name="BMC Genomics">
        <title>The genome and transcriptome of the pine saprophyte Ophiostoma piceae, and a comparison with the bark beetle-associated pine pathogen Grosmannia clavigera.</title>
        <authorList>
            <person name="Haridas S."/>
            <person name="Wang Y."/>
            <person name="Lim L."/>
            <person name="Massoumi Alamouti S."/>
            <person name="Jackman S."/>
            <person name="Docking R."/>
            <person name="Robertson G."/>
            <person name="Birol I."/>
            <person name="Bohlmann J."/>
            <person name="Breuil C."/>
        </authorList>
    </citation>
    <scope>NUCLEOTIDE SEQUENCE [LARGE SCALE GENOMIC DNA]</scope>
    <source>
        <strain evidence="10 11">UAMH 11346</strain>
    </source>
</reference>
<evidence type="ECO:0000256" key="3">
    <source>
        <dbReference type="ARBA" id="ARBA00012058"/>
    </source>
</evidence>
<dbReference type="EMBL" id="KE148155">
    <property type="protein sequence ID" value="EPE05917.1"/>
    <property type="molecule type" value="Genomic_DNA"/>
</dbReference>
<accession>S3BZG4</accession>
<comment type="similarity">
    <text evidence="2">Belongs to the enolase family.</text>
</comment>
<evidence type="ECO:0000256" key="4">
    <source>
        <dbReference type="ARBA" id="ARBA00023152"/>
    </source>
</evidence>
<dbReference type="GO" id="GO:0006096">
    <property type="term" value="P:glycolytic process"/>
    <property type="evidence" value="ECO:0007669"/>
    <property type="project" value="UniProtKB-UniPathway"/>
</dbReference>
<evidence type="ECO:0000259" key="9">
    <source>
        <dbReference type="SMART" id="SM01192"/>
    </source>
</evidence>
<keyword evidence="4" id="KW-0324">Glycolysis</keyword>
<dbReference type="GO" id="GO:0000015">
    <property type="term" value="C:phosphopyruvate hydratase complex"/>
    <property type="evidence" value="ECO:0007669"/>
    <property type="project" value="InterPro"/>
</dbReference>
<dbReference type="STRING" id="1262450.S3BZG4"/>
<dbReference type="AlphaFoldDB" id="S3BZG4"/>
<dbReference type="HOGENOM" id="CLU_1062086_0_0_1"/>
<name>S3BZG4_OPHP1</name>
<dbReference type="PANTHER" id="PTHR11902">
    <property type="entry name" value="ENOLASE"/>
    <property type="match status" value="1"/>
</dbReference>
<evidence type="ECO:0000256" key="5">
    <source>
        <dbReference type="ARBA" id="ARBA00023239"/>
    </source>
</evidence>
<keyword evidence="8" id="KW-0812">Transmembrane</keyword>
<organism evidence="10 11">
    <name type="scientific">Ophiostoma piceae (strain UAMH 11346)</name>
    <name type="common">Sap stain fungus</name>
    <dbReference type="NCBI Taxonomy" id="1262450"/>
    <lineage>
        <taxon>Eukaryota</taxon>
        <taxon>Fungi</taxon>
        <taxon>Dikarya</taxon>
        <taxon>Ascomycota</taxon>
        <taxon>Pezizomycotina</taxon>
        <taxon>Sordariomycetes</taxon>
        <taxon>Sordariomycetidae</taxon>
        <taxon>Ophiostomatales</taxon>
        <taxon>Ophiostomataceae</taxon>
        <taxon>Ophiostoma</taxon>
    </lineage>
</organism>
<evidence type="ECO:0000256" key="7">
    <source>
        <dbReference type="SAM" id="MobiDB-lite"/>
    </source>
</evidence>
<proteinExistence type="inferred from homology"/>
<dbReference type="SMART" id="SM01192">
    <property type="entry name" value="Enolase_C"/>
    <property type="match status" value="1"/>
</dbReference>
<gene>
    <name evidence="10" type="ORF">F503_08448</name>
</gene>
<evidence type="ECO:0000256" key="6">
    <source>
        <dbReference type="ARBA" id="ARBA00031125"/>
    </source>
</evidence>
<evidence type="ECO:0000256" key="8">
    <source>
        <dbReference type="SAM" id="Phobius"/>
    </source>
</evidence>
<dbReference type="GO" id="GO:0004634">
    <property type="term" value="F:phosphopyruvate hydratase activity"/>
    <property type="evidence" value="ECO:0007669"/>
    <property type="project" value="UniProtKB-EC"/>
</dbReference>
<dbReference type="UniPathway" id="UPA00109">
    <property type="reaction ID" value="UER00187"/>
</dbReference>
<dbReference type="SUPFAM" id="SSF51604">
    <property type="entry name" value="Enolase C-terminal domain-like"/>
    <property type="match status" value="1"/>
</dbReference>
<evidence type="ECO:0000313" key="11">
    <source>
        <dbReference type="Proteomes" id="UP000016923"/>
    </source>
</evidence>
<keyword evidence="8" id="KW-1133">Transmembrane helix</keyword>
<feature type="compositionally biased region" description="Low complexity" evidence="7">
    <location>
        <begin position="176"/>
        <end position="189"/>
    </location>
</feature>
<evidence type="ECO:0000313" key="10">
    <source>
        <dbReference type="EMBL" id="EPE05917.1"/>
    </source>
</evidence>
<dbReference type="InterPro" id="IPR036849">
    <property type="entry name" value="Enolase-like_C_sf"/>
</dbReference>
<evidence type="ECO:0000256" key="1">
    <source>
        <dbReference type="ARBA" id="ARBA00005031"/>
    </source>
</evidence>
<dbReference type="eggNOG" id="KOG2670">
    <property type="taxonomic scope" value="Eukaryota"/>
</dbReference>
<dbReference type="PANTHER" id="PTHR11902:SF1">
    <property type="entry name" value="ENOLASE"/>
    <property type="match status" value="1"/>
</dbReference>
<dbReference type="VEuPathDB" id="FungiDB:F503_08448"/>
<dbReference type="Pfam" id="PF00113">
    <property type="entry name" value="Enolase_C"/>
    <property type="match status" value="1"/>
</dbReference>